<keyword evidence="2" id="KW-0175">Coiled coil</keyword>
<evidence type="ECO:0000256" key="3">
    <source>
        <dbReference type="SAM" id="MobiDB-lite"/>
    </source>
</evidence>
<evidence type="ECO:0000313" key="5">
    <source>
        <dbReference type="Proteomes" id="UP001224775"/>
    </source>
</evidence>
<dbReference type="EMBL" id="JATAAI010000054">
    <property type="protein sequence ID" value="KAK1733099.1"/>
    <property type="molecule type" value="Genomic_DNA"/>
</dbReference>
<accession>A0AAD8XT46</accession>
<evidence type="ECO:0000256" key="2">
    <source>
        <dbReference type="SAM" id="Coils"/>
    </source>
</evidence>
<feature type="coiled-coil region" evidence="2">
    <location>
        <begin position="317"/>
        <end position="368"/>
    </location>
</feature>
<dbReference type="InterPro" id="IPR008862">
    <property type="entry name" value="Tcp11"/>
</dbReference>
<name>A0AAD8XT46_9STRA</name>
<organism evidence="4 5">
    <name type="scientific">Skeletonema marinoi</name>
    <dbReference type="NCBI Taxonomy" id="267567"/>
    <lineage>
        <taxon>Eukaryota</taxon>
        <taxon>Sar</taxon>
        <taxon>Stramenopiles</taxon>
        <taxon>Ochrophyta</taxon>
        <taxon>Bacillariophyta</taxon>
        <taxon>Coscinodiscophyceae</taxon>
        <taxon>Thalassiosirophycidae</taxon>
        <taxon>Thalassiosirales</taxon>
        <taxon>Skeletonemataceae</taxon>
        <taxon>Skeletonema</taxon>
        <taxon>Skeletonema marinoi-dohrnii complex</taxon>
    </lineage>
</organism>
<dbReference type="AlphaFoldDB" id="A0AAD8XT46"/>
<feature type="region of interest" description="Disordered" evidence="3">
    <location>
        <begin position="143"/>
        <end position="188"/>
    </location>
</feature>
<gene>
    <name evidence="4" type="ORF">QTG54_016237</name>
</gene>
<keyword evidence="5" id="KW-1185">Reference proteome</keyword>
<feature type="compositionally biased region" description="Low complexity" evidence="3">
    <location>
        <begin position="111"/>
        <end position="127"/>
    </location>
</feature>
<comment type="similarity">
    <text evidence="1">Belongs to the TCP11 family.</text>
</comment>
<dbReference type="PANTHER" id="PTHR12832">
    <property type="entry name" value="TESTIS-SPECIFIC PROTEIN PBS13 T-COMPLEX 11"/>
    <property type="match status" value="1"/>
</dbReference>
<dbReference type="GO" id="GO:0007165">
    <property type="term" value="P:signal transduction"/>
    <property type="evidence" value="ECO:0007669"/>
    <property type="project" value="TreeGrafter"/>
</dbReference>
<proteinExistence type="inferred from homology"/>
<dbReference type="Proteomes" id="UP001224775">
    <property type="component" value="Unassembled WGS sequence"/>
</dbReference>
<evidence type="ECO:0000313" key="4">
    <source>
        <dbReference type="EMBL" id="KAK1733099.1"/>
    </source>
</evidence>
<feature type="compositionally biased region" description="Polar residues" evidence="3">
    <location>
        <begin position="94"/>
        <end position="110"/>
    </location>
</feature>
<dbReference type="PANTHER" id="PTHR12832:SF11">
    <property type="entry name" value="LD23868P"/>
    <property type="match status" value="1"/>
</dbReference>
<reference evidence="4" key="1">
    <citation type="submission" date="2023-06" db="EMBL/GenBank/DDBJ databases">
        <title>Survivors Of The Sea: Transcriptome response of Skeletonema marinoi to long-term dormancy.</title>
        <authorList>
            <person name="Pinder M.I.M."/>
            <person name="Kourtchenko O."/>
            <person name="Robertson E.K."/>
            <person name="Larsson T."/>
            <person name="Maumus F."/>
            <person name="Osuna-Cruz C.M."/>
            <person name="Vancaester E."/>
            <person name="Stenow R."/>
            <person name="Vandepoele K."/>
            <person name="Ploug H."/>
            <person name="Bruchert V."/>
            <person name="Godhe A."/>
            <person name="Topel M."/>
        </authorList>
    </citation>
    <scope>NUCLEOTIDE SEQUENCE</scope>
    <source>
        <strain evidence="4">R05AC</strain>
    </source>
</reference>
<sequence>MDLFLLFPANSNDPVQEDDDINNNSSTCGYSFRHPDKPLDNNNISDDDYLTPRTESSLATPRSLFSTPPRSPPRPTSNVDTRIRMRRYKLSLSPGMTPTSSPRKSNFADCSSSNAGPSSSSATTTSPIGVTTTALFDDRHEANKNASSPFTTPPHSPYSTPNSSPTKSELEGLSPLQKRLARARTKRERIMEERAQTIDVKIKTKEMEAIKRKEDATLEKVTKARTEDSILQAKERREQLEIDKQLHMLCLRVKEEEAIQRKEGVTMERIEKARTEDSILQAKERRDYQLSQRVQTVGAIIATKSKEASRRVESYLLQKQQRACRKEQKERAEQRRKLLWYERRAKLLKSLDGKLERAAQRSNEITNEKAIKAGEELARAKEVARKVKAARVIQEIARDVYDFKKCESVDIELSQHEAAARLQKCVAWRAAVCKRRLVANDVLDVDDLLQLFRMPPKEKEQLDHCFSFEELTMQMRRPDIQQKATAIVDCLLPIIDIHFASSATSSSKGVDGRSLLTLFLIAIHPFEVLGDDFDGEDGDRCARGTKQLANAAAALLQSFSGHSEFSAPTLTTADLENISCYHTKSLTLLNWWKQMDLEQLLAGLSKQLQQSWVIYITSSEALQYLTEVTGVDDTSESNAVQDDPLMQLRLRHKASQSGSRSHIKRIRLSLNKLIGSDEGRVVVKEAKIVAKNEIAGTKAVEVLKQEVDEMKGFAQNDAEIIESIMTPDLSSSDVAQDTAGDNKGTTSGVLPEEIASNRNLIHQVLVTDAADFDKLSWDGVDSHLPEISPDQFMSTFLPETNSDDISPDDLPMRVAMNMKLAYFNGVAQEMSTDNYVPVQGLLKELHDKMRTLLPNRQDLHSHINDDDIGYSSCLSDIIRVLNRSGYLLANYLEAPSRAESTRELLGCLEAFNSRNRDGDGDNVPLTIPYEFETEHLFAVASIAFILQKVELCQMDVSNYKFAHQLAPFIHQVGHEYERSHFRKTHGDYGTVPIRELQQMLPSTHAWVRNTVGLFESTDNITMQSNLEQKMDFIKGRGFVDGILFTKQELVLPELFRLDIEGINSIRNEARCCVIATAISLHARNIIGSSILKTEVGVVGNNELTSVLRKKHCKRDDLEAEVIAALTSFTTALAERSLSEEECNTLKNHALAVLRGNDPVLKLLDNRIRSYFRYACRWTPDTKSTGERSAPIEMKTGRKVVKGDDDLLARSGVASSKAEFSLAAHKEAKRLGFTFVSSDLIAAGNKARLIISLACSNYDKDILGRLLMAEK</sequence>
<protein>
    <submittedName>
        <fullName evidence="4">T-complex protein 11</fullName>
    </submittedName>
</protein>
<feature type="compositionally biased region" description="Polar residues" evidence="3">
    <location>
        <begin position="157"/>
        <end position="167"/>
    </location>
</feature>
<feature type="region of interest" description="Disordered" evidence="3">
    <location>
        <begin position="7"/>
        <end position="128"/>
    </location>
</feature>
<evidence type="ECO:0000256" key="1">
    <source>
        <dbReference type="ARBA" id="ARBA00010954"/>
    </source>
</evidence>
<comment type="caution">
    <text evidence="4">The sequence shown here is derived from an EMBL/GenBank/DDBJ whole genome shotgun (WGS) entry which is preliminary data.</text>
</comment>